<feature type="transmembrane region" description="Helical" evidence="1">
    <location>
        <begin position="48"/>
        <end position="65"/>
    </location>
</feature>
<protein>
    <recommendedName>
        <fullName evidence="2">DUF6533 domain-containing protein</fullName>
    </recommendedName>
</protein>
<keyword evidence="1" id="KW-0812">Transmembrane</keyword>
<dbReference type="GeneID" id="63826181"/>
<dbReference type="OrthoDB" id="3354157at2759"/>
<feature type="transmembrane region" description="Helical" evidence="1">
    <location>
        <begin position="129"/>
        <end position="150"/>
    </location>
</feature>
<dbReference type="InterPro" id="IPR045340">
    <property type="entry name" value="DUF6533"/>
</dbReference>
<accession>A0A165DQG5</accession>
<keyword evidence="1" id="KW-0472">Membrane</keyword>
<dbReference type="STRING" id="1314785.A0A165DQG5"/>
<keyword evidence="4" id="KW-1185">Reference proteome</keyword>
<evidence type="ECO:0000256" key="1">
    <source>
        <dbReference type="SAM" id="Phobius"/>
    </source>
</evidence>
<feature type="domain" description="DUF6533" evidence="2">
    <location>
        <begin position="27"/>
        <end position="71"/>
    </location>
</feature>
<evidence type="ECO:0000313" key="3">
    <source>
        <dbReference type="EMBL" id="KZT05401.1"/>
    </source>
</evidence>
<proteinExistence type="predicted"/>
<evidence type="ECO:0000313" key="4">
    <source>
        <dbReference type="Proteomes" id="UP000076871"/>
    </source>
</evidence>
<dbReference type="Proteomes" id="UP000076871">
    <property type="component" value="Unassembled WGS sequence"/>
</dbReference>
<dbReference type="AlphaFoldDB" id="A0A165DQG5"/>
<gene>
    <name evidence="3" type="ORF">LAESUDRAFT_727048</name>
</gene>
<dbReference type="EMBL" id="KV427630">
    <property type="protein sequence ID" value="KZT05401.1"/>
    <property type="molecule type" value="Genomic_DNA"/>
</dbReference>
<dbReference type="Pfam" id="PF20151">
    <property type="entry name" value="DUF6533"/>
    <property type="match status" value="1"/>
</dbReference>
<dbReference type="InParanoid" id="A0A165DQG5"/>
<sequence>MSNASAASIQLAQEEAVLLQTAYTYAYCYLATTALIFFEYIVTFSEEVHVVWGTRLTIVTVIFALNRYMLMVQGVSSALNPVWWHTPLFIDCHSCDAVTVLNSVVTNVLEAVAASFSAFRTYAISGRQIAPALLVLLLGLAPVGTNIFTYTRDSYEFVTYVGKYPVCNYNDRESIAIQDKLVIFGRVCPAVSDLIVLLVTWFKTSGLAIEVRKLRLKGSIATVLIRNGDALLLLDILHIAIRVHYMNSQNPASYVITFLPA</sequence>
<reference evidence="3 4" key="1">
    <citation type="journal article" date="2016" name="Mol. Biol. Evol.">
        <title>Comparative Genomics of Early-Diverging Mushroom-Forming Fungi Provides Insights into the Origins of Lignocellulose Decay Capabilities.</title>
        <authorList>
            <person name="Nagy L.G."/>
            <person name="Riley R."/>
            <person name="Tritt A."/>
            <person name="Adam C."/>
            <person name="Daum C."/>
            <person name="Floudas D."/>
            <person name="Sun H."/>
            <person name="Yadav J.S."/>
            <person name="Pangilinan J."/>
            <person name="Larsson K.H."/>
            <person name="Matsuura K."/>
            <person name="Barry K."/>
            <person name="Labutti K."/>
            <person name="Kuo R."/>
            <person name="Ohm R.A."/>
            <person name="Bhattacharya S.S."/>
            <person name="Shirouzu T."/>
            <person name="Yoshinaga Y."/>
            <person name="Martin F.M."/>
            <person name="Grigoriev I.V."/>
            <person name="Hibbett D.S."/>
        </authorList>
    </citation>
    <scope>NUCLEOTIDE SEQUENCE [LARGE SCALE GENOMIC DNA]</scope>
    <source>
        <strain evidence="3 4">93-53</strain>
    </source>
</reference>
<name>A0A165DQG5_9APHY</name>
<organism evidence="3 4">
    <name type="scientific">Laetiporus sulphureus 93-53</name>
    <dbReference type="NCBI Taxonomy" id="1314785"/>
    <lineage>
        <taxon>Eukaryota</taxon>
        <taxon>Fungi</taxon>
        <taxon>Dikarya</taxon>
        <taxon>Basidiomycota</taxon>
        <taxon>Agaricomycotina</taxon>
        <taxon>Agaricomycetes</taxon>
        <taxon>Polyporales</taxon>
        <taxon>Laetiporus</taxon>
    </lineage>
</organism>
<evidence type="ECO:0000259" key="2">
    <source>
        <dbReference type="Pfam" id="PF20151"/>
    </source>
</evidence>
<feature type="transmembrane region" description="Helical" evidence="1">
    <location>
        <begin position="21"/>
        <end position="42"/>
    </location>
</feature>
<dbReference type="RefSeq" id="XP_040763141.1">
    <property type="nucleotide sequence ID" value="XM_040909152.1"/>
</dbReference>
<keyword evidence="1" id="KW-1133">Transmembrane helix</keyword>